<feature type="region of interest" description="Disordered" evidence="1">
    <location>
        <begin position="67"/>
        <end position="146"/>
    </location>
</feature>
<feature type="transmembrane region" description="Helical" evidence="2">
    <location>
        <begin position="12"/>
        <end position="31"/>
    </location>
</feature>
<keyword evidence="2" id="KW-0812">Transmembrane</keyword>
<keyword evidence="2" id="KW-0472">Membrane</keyword>
<dbReference type="EMBL" id="JARJCM010000008">
    <property type="protein sequence ID" value="KAJ7043951.1"/>
    <property type="molecule type" value="Genomic_DNA"/>
</dbReference>
<reference evidence="3" key="1">
    <citation type="submission" date="2023-03" db="EMBL/GenBank/DDBJ databases">
        <title>Massive genome expansion in bonnet fungi (Mycena s.s.) driven by repeated elements and novel gene families across ecological guilds.</title>
        <authorList>
            <consortium name="Lawrence Berkeley National Laboratory"/>
            <person name="Harder C.B."/>
            <person name="Miyauchi S."/>
            <person name="Viragh M."/>
            <person name="Kuo A."/>
            <person name="Thoen E."/>
            <person name="Andreopoulos B."/>
            <person name="Lu D."/>
            <person name="Skrede I."/>
            <person name="Drula E."/>
            <person name="Henrissat B."/>
            <person name="Morin E."/>
            <person name="Kohler A."/>
            <person name="Barry K."/>
            <person name="LaButti K."/>
            <person name="Morin E."/>
            <person name="Salamov A."/>
            <person name="Lipzen A."/>
            <person name="Mereny Z."/>
            <person name="Hegedus B."/>
            <person name="Baldrian P."/>
            <person name="Stursova M."/>
            <person name="Weitz H."/>
            <person name="Taylor A."/>
            <person name="Grigoriev I.V."/>
            <person name="Nagy L.G."/>
            <person name="Martin F."/>
            <person name="Kauserud H."/>
        </authorList>
    </citation>
    <scope>NUCLEOTIDE SEQUENCE</scope>
    <source>
        <strain evidence="3">CBHHK200</strain>
    </source>
</reference>
<gene>
    <name evidence="3" type="ORF">C8F04DRAFT_1027719</name>
</gene>
<proteinExistence type="predicted"/>
<feature type="compositionally biased region" description="Basic and acidic residues" evidence="1">
    <location>
        <begin position="94"/>
        <end position="111"/>
    </location>
</feature>
<keyword evidence="2" id="KW-1133">Transmembrane helix</keyword>
<dbReference type="AlphaFoldDB" id="A0AAD6TCM6"/>
<dbReference type="Proteomes" id="UP001218188">
    <property type="component" value="Unassembled WGS sequence"/>
</dbReference>
<evidence type="ECO:0000313" key="3">
    <source>
        <dbReference type="EMBL" id="KAJ7043951.1"/>
    </source>
</evidence>
<feature type="compositionally biased region" description="Basic residues" evidence="1">
    <location>
        <begin position="137"/>
        <end position="146"/>
    </location>
</feature>
<protein>
    <submittedName>
        <fullName evidence="3">Uncharacterized protein</fullName>
    </submittedName>
</protein>
<comment type="caution">
    <text evidence="3">The sequence shown here is derived from an EMBL/GenBank/DDBJ whole genome shotgun (WGS) entry which is preliminary data.</text>
</comment>
<evidence type="ECO:0000313" key="4">
    <source>
        <dbReference type="Proteomes" id="UP001218188"/>
    </source>
</evidence>
<evidence type="ECO:0000256" key="2">
    <source>
        <dbReference type="SAM" id="Phobius"/>
    </source>
</evidence>
<name>A0AAD6TCM6_9AGAR</name>
<organism evidence="3 4">
    <name type="scientific">Mycena alexandri</name>
    <dbReference type="NCBI Taxonomy" id="1745969"/>
    <lineage>
        <taxon>Eukaryota</taxon>
        <taxon>Fungi</taxon>
        <taxon>Dikarya</taxon>
        <taxon>Basidiomycota</taxon>
        <taxon>Agaricomycotina</taxon>
        <taxon>Agaricomycetes</taxon>
        <taxon>Agaricomycetidae</taxon>
        <taxon>Agaricales</taxon>
        <taxon>Marasmiineae</taxon>
        <taxon>Mycenaceae</taxon>
        <taxon>Mycena</taxon>
    </lineage>
</organism>
<keyword evidence="4" id="KW-1185">Reference proteome</keyword>
<evidence type="ECO:0000256" key="1">
    <source>
        <dbReference type="SAM" id="MobiDB-lite"/>
    </source>
</evidence>
<sequence length="146" mass="16589">MPAAVDDHPSLLWITIPSVLLVSGYFVRRWYLARRLRLHGIGKGAPGFQTNVRKVRIPPDLMRRIRAGEDVSPDEIAAASARMEREEIEQGSPEPRREERREIIERDDRPKTNPVAQDPPANADPVNEWLPEGITAPKKRSKGKKK</sequence>
<accession>A0AAD6TCM6</accession>